<gene>
    <name evidence="1" type="ORF">F2Q69_00014945</name>
</gene>
<protein>
    <submittedName>
        <fullName evidence="1">Uncharacterized protein</fullName>
    </submittedName>
</protein>
<dbReference type="Proteomes" id="UP000712600">
    <property type="component" value="Unassembled WGS sequence"/>
</dbReference>
<sequence>MLRWFGAKPLFPIQCGANFCSCIGNAQVVTERSEARSDFEVLMQAVKDPTNHMAKTYIRDIREPWRTADLI</sequence>
<dbReference type="AlphaFoldDB" id="A0A8S9R152"/>
<evidence type="ECO:0000313" key="2">
    <source>
        <dbReference type="Proteomes" id="UP000712600"/>
    </source>
</evidence>
<accession>A0A8S9R152</accession>
<proteinExistence type="predicted"/>
<reference evidence="1" key="1">
    <citation type="submission" date="2019-12" db="EMBL/GenBank/DDBJ databases">
        <title>Genome sequencing and annotation of Brassica cretica.</title>
        <authorList>
            <person name="Studholme D.J."/>
            <person name="Sarris P."/>
        </authorList>
    </citation>
    <scope>NUCLEOTIDE SEQUENCE</scope>
    <source>
        <strain evidence="1">PFS-109/04</strain>
        <tissue evidence="1">Leaf</tissue>
    </source>
</reference>
<comment type="caution">
    <text evidence="1">The sequence shown here is derived from an EMBL/GenBank/DDBJ whole genome shotgun (WGS) entry which is preliminary data.</text>
</comment>
<dbReference type="EMBL" id="QGKX02000996">
    <property type="protein sequence ID" value="KAF3559066.1"/>
    <property type="molecule type" value="Genomic_DNA"/>
</dbReference>
<evidence type="ECO:0000313" key="1">
    <source>
        <dbReference type="EMBL" id="KAF3559066.1"/>
    </source>
</evidence>
<name>A0A8S9R152_BRACR</name>
<organism evidence="1 2">
    <name type="scientific">Brassica cretica</name>
    <name type="common">Mustard</name>
    <dbReference type="NCBI Taxonomy" id="69181"/>
    <lineage>
        <taxon>Eukaryota</taxon>
        <taxon>Viridiplantae</taxon>
        <taxon>Streptophyta</taxon>
        <taxon>Embryophyta</taxon>
        <taxon>Tracheophyta</taxon>
        <taxon>Spermatophyta</taxon>
        <taxon>Magnoliopsida</taxon>
        <taxon>eudicotyledons</taxon>
        <taxon>Gunneridae</taxon>
        <taxon>Pentapetalae</taxon>
        <taxon>rosids</taxon>
        <taxon>malvids</taxon>
        <taxon>Brassicales</taxon>
        <taxon>Brassicaceae</taxon>
        <taxon>Brassiceae</taxon>
        <taxon>Brassica</taxon>
    </lineage>
</organism>